<sequence>MNSRIANKVRVKKGTIPENALLELENARAEGSSTPSDCTPSTAIISAPVVAAREGLSGGHTLEAHTSVQRIIIWK</sequence>
<gene>
    <name evidence="1" type="ORF">Sradi_5305400</name>
</gene>
<comment type="caution">
    <text evidence="1">The sequence shown here is derived from an EMBL/GenBank/DDBJ whole genome shotgun (WGS) entry which is preliminary data.</text>
</comment>
<reference evidence="1" key="1">
    <citation type="submission" date="2020-06" db="EMBL/GenBank/DDBJ databases">
        <authorList>
            <person name="Li T."/>
            <person name="Hu X."/>
            <person name="Zhang T."/>
            <person name="Song X."/>
            <person name="Zhang H."/>
            <person name="Dai N."/>
            <person name="Sheng W."/>
            <person name="Hou X."/>
            <person name="Wei L."/>
        </authorList>
    </citation>
    <scope>NUCLEOTIDE SEQUENCE</scope>
    <source>
        <strain evidence="1">G02</strain>
        <tissue evidence="1">Leaf</tissue>
    </source>
</reference>
<dbReference type="AlphaFoldDB" id="A0AAW2LPK2"/>
<protein>
    <submittedName>
        <fullName evidence="1">Uncharacterized protein</fullName>
    </submittedName>
</protein>
<evidence type="ECO:0000313" key="1">
    <source>
        <dbReference type="EMBL" id="KAL0320439.1"/>
    </source>
</evidence>
<name>A0AAW2LPK2_SESRA</name>
<proteinExistence type="predicted"/>
<reference evidence="1" key="2">
    <citation type="journal article" date="2024" name="Plant">
        <title>Genomic evolution and insights into agronomic trait innovations of Sesamum species.</title>
        <authorList>
            <person name="Miao H."/>
            <person name="Wang L."/>
            <person name="Qu L."/>
            <person name="Liu H."/>
            <person name="Sun Y."/>
            <person name="Le M."/>
            <person name="Wang Q."/>
            <person name="Wei S."/>
            <person name="Zheng Y."/>
            <person name="Lin W."/>
            <person name="Duan Y."/>
            <person name="Cao H."/>
            <person name="Xiong S."/>
            <person name="Wang X."/>
            <person name="Wei L."/>
            <person name="Li C."/>
            <person name="Ma Q."/>
            <person name="Ju M."/>
            <person name="Zhao R."/>
            <person name="Li G."/>
            <person name="Mu C."/>
            <person name="Tian Q."/>
            <person name="Mei H."/>
            <person name="Zhang T."/>
            <person name="Gao T."/>
            <person name="Zhang H."/>
        </authorList>
    </citation>
    <scope>NUCLEOTIDE SEQUENCE</scope>
    <source>
        <strain evidence="1">G02</strain>
    </source>
</reference>
<dbReference type="EMBL" id="JACGWJ010000024">
    <property type="protein sequence ID" value="KAL0320439.1"/>
    <property type="molecule type" value="Genomic_DNA"/>
</dbReference>
<accession>A0AAW2LPK2</accession>
<organism evidence="1">
    <name type="scientific">Sesamum radiatum</name>
    <name type="common">Black benniseed</name>
    <dbReference type="NCBI Taxonomy" id="300843"/>
    <lineage>
        <taxon>Eukaryota</taxon>
        <taxon>Viridiplantae</taxon>
        <taxon>Streptophyta</taxon>
        <taxon>Embryophyta</taxon>
        <taxon>Tracheophyta</taxon>
        <taxon>Spermatophyta</taxon>
        <taxon>Magnoliopsida</taxon>
        <taxon>eudicotyledons</taxon>
        <taxon>Gunneridae</taxon>
        <taxon>Pentapetalae</taxon>
        <taxon>asterids</taxon>
        <taxon>lamiids</taxon>
        <taxon>Lamiales</taxon>
        <taxon>Pedaliaceae</taxon>
        <taxon>Sesamum</taxon>
    </lineage>
</organism>